<accession>A0A5J4YQ76</accession>
<dbReference type="InterPro" id="IPR005135">
    <property type="entry name" value="Endo/exonuclease/phosphatase"/>
</dbReference>
<feature type="domain" description="Endonuclease/exonuclease/phosphatase" evidence="1">
    <location>
        <begin position="255"/>
        <end position="383"/>
    </location>
</feature>
<protein>
    <submittedName>
        <fullName evidence="2">Carbon catabolite repressor protein 4-like 4</fullName>
    </submittedName>
</protein>
<evidence type="ECO:0000313" key="3">
    <source>
        <dbReference type="Proteomes" id="UP000324585"/>
    </source>
</evidence>
<dbReference type="AlphaFoldDB" id="A0A5J4YQ76"/>
<reference evidence="3" key="1">
    <citation type="journal article" date="2019" name="Nat. Commun.">
        <title>Expansion of phycobilisome linker gene families in mesophilic red algae.</title>
        <authorList>
            <person name="Lee J."/>
            <person name="Kim D."/>
            <person name="Bhattacharya D."/>
            <person name="Yoon H.S."/>
        </authorList>
    </citation>
    <scope>NUCLEOTIDE SEQUENCE [LARGE SCALE GENOMIC DNA]</scope>
    <source>
        <strain evidence="3">CCMP 1328</strain>
    </source>
</reference>
<proteinExistence type="predicted"/>
<organism evidence="2 3">
    <name type="scientific">Porphyridium purpureum</name>
    <name type="common">Red alga</name>
    <name type="synonym">Porphyridium cruentum</name>
    <dbReference type="NCBI Taxonomy" id="35688"/>
    <lineage>
        <taxon>Eukaryota</taxon>
        <taxon>Rhodophyta</taxon>
        <taxon>Bangiophyceae</taxon>
        <taxon>Porphyridiales</taxon>
        <taxon>Porphyridiaceae</taxon>
        <taxon>Porphyridium</taxon>
    </lineage>
</organism>
<name>A0A5J4YQ76_PORPP</name>
<dbReference type="OMA" id="TYHMPCA"/>
<dbReference type="PANTHER" id="PTHR12121">
    <property type="entry name" value="CARBON CATABOLITE REPRESSOR PROTEIN 4"/>
    <property type="match status" value="1"/>
</dbReference>
<keyword evidence="3" id="KW-1185">Reference proteome</keyword>
<dbReference type="InterPro" id="IPR036691">
    <property type="entry name" value="Endo/exonu/phosph_ase_sf"/>
</dbReference>
<dbReference type="OrthoDB" id="2866996at2759"/>
<dbReference type="Proteomes" id="UP000324585">
    <property type="component" value="Unassembled WGS sequence"/>
</dbReference>
<evidence type="ECO:0000259" key="1">
    <source>
        <dbReference type="Pfam" id="PF03372"/>
    </source>
</evidence>
<dbReference type="PANTHER" id="PTHR12121:SF101">
    <property type="entry name" value="ENDONUCLEASE_EXONUCLEASE_PHOSPHATASE DOMAIN-CONTAINING PROTEIN"/>
    <property type="match status" value="1"/>
</dbReference>
<dbReference type="GO" id="GO:0000175">
    <property type="term" value="F:3'-5'-RNA exonuclease activity"/>
    <property type="evidence" value="ECO:0007669"/>
    <property type="project" value="TreeGrafter"/>
</dbReference>
<comment type="caution">
    <text evidence="2">The sequence shown here is derived from an EMBL/GenBank/DDBJ whole genome shotgun (WGS) entry which is preliminary data.</text>
</comment>
<gene>
    <name evidence="2" type="ORF">FVE85_4808</name>
</gene>
<sequence>MMQSLSTSGVFQPAEAAATPDTPAGGVVRVVTYNVLSPTLAAPPYFPFCNPDDLVPDVRLERVKRKLLSEIERGAILCLQEVSRSWTGNLHAFFVQHQYSMIVAPYGSKFNDYMGVAIAFPLSGPVELVEAHLDRLSDTKSWGQVGQRPPKKELAWFMDVPFLSRGFRAIQALGRELSRDPNASSKTVKKPSWDVARNRFNVMICARFRFKSEEAQTIYRKRSREFLLATYHMPCVFWDQSVMAIHTALACENAMTRAAGAPYILAGDFNLKPSDPMYNLITLGQLPSNFVLEQPENTANGEKENAPFDVRVSRPMMSVYAVLNGREPDFTNNARIKDQDPFVETLDYIFASHSDWKVHGVHELPERAHIKGPYPDATEPSDHLLLAADLELIR</sequence>
<dbReference type="SUPFAM" id="SSF56219">
    <property type="entry name" value="DNase I-like"/>
    <property type="match status" value="1"/>
</dbReference>
<dbReference type="Pfam" id="PF03372">
    <property type="entry name" value="Exo_endo_phos"/>
    <property type="match status" value="1"/>
</dbReference>
<dbReference type="InterPro" id="IPR050410">
    <property type="entry name" value="CCR4/nocturin_mRNA_transcr"/>
</dbReference>
<evidence type="ECO:0000313" key="2">
    <source>
        <dbReference type="EMBL" id="KAA8493671.1"/>
    </source>
</evidence>
<dbReference type="EMBL" id="VRMN01000006">
    <property type="protein sequence ID" value="KAA8493671.1"/>
    <property type="molecule type" value="Genomic_DNA"/>
</dbReference>
<dbReference type="Gene3D" id="3.60.10.10">
    <property type="entry name" value="Endonuclease/exonuclease/phosphatase"/>
    <property type="match status" value="1"/>
</dbReference>